<evidence type="ECO:0000313" key="2">
    <source>
        <dbReference type="EMBL" id="RAI39293.1"/>
    </source>
</evidence>
<dbReference type="EMBL" id="NPEU01000082">
    <property type="protein sequence ID" value="RAI39293.1"/>
    <property type="molecule type" value="Genomic_DNA"/>
</dbReference>
<feature type="domain" description="Cupin type-2" evidence="1">
    <location>
        <begin position="41"/>
        <end position="107"/>
    </location>
</feature>
<dbReference type="CDD" id="cd20299">
    <property type="entry name" value="cupin_YP766765-like"/>
    <property type="match status" value="1"/>
</dbReference>
<dbReference type="AlphaFoldDB" id="A0A327KNW1"/>
<keyword evidence="3" id="KW-1185">Reference proteome</keyword>
<evidence type="ECO:0000313" key="3">
    <source>
        <dbReference type="Proteomes" id="UP000248863"/>
    </source>
</evidence>
<dbReference type="InterPro" id="IPR011051">
    <property type="entry name" value="RmlC_Cupin_sf"/>
</dbReference>
<dbReference type="InterPro" id="IPR013096">
    <property type="entry name" value="Cupin_2"/>
</dbReference>
<gene>
    <name evidence="2" type="ORF">CH338_09870</name>
</gene>
<dbReference type="RefSeq" id="WP_111356932.1">
    <property type="nucleotide sequence ID" value="NZ_NHSK01000121.1"/>
</dbReference>
<protein>
    <submittedName>
        <fullName evidence="2">Cupin</fullName>
    </submittedName>
</protein>
<evidence type="ECO:0000259" key="1">
    <source>
        <dbReference type="Pfam" id="PF07883"/>
    </source>
</evidence>
<sequence>MQVRRFSELKTYDAPNHRGCMPLRVFGAEAGGTTGVVVGISHFLPGGGAGPDASPPEKVYFVLAGELTVIVDGKETVLKPMDACTIAPNESREIINRGNEVCTILVAVAAPKA</sequence>
<dbReference type="Gene3D" id="2.60.120.10">
    <property type="entry name" value="Jelly Rolls"/>
    <property type="match status" value="1"/>
</dbReference>
<dbReference type="OrthoDB" id="2886949at2"/>
<dbReference type="InterPro" id="IPR014710">
    <property type="entry name" value="RmlC-like_jellyroll"/>
</dbReference>
<name>A0A327KNW1_9BRAD</name>
<reference evidence="2 3" key="1">
    <citation type="submission" date="2017-07" db="EMBL/GenBank/DDBJ databases">
        <title>Draft Genome Sequences of Select Purple Nonsulfur Bacteria.</title>
        <authorList>
            <person name="Lasarre B."/>
            <person name="Mckinlay J.B."/>
        </authorList>
    </citation>
    <scope>NUCLEOTIDE SEQUENCE [LARGE SCALE GENOMIC DNA]</scope>
    <source>
        <strain evidence="2 3">DSM 11907</strain>
    </source>
</reference>
<dbReference type="Pfam" id="PF07883">
    <property type="entry name" value="Cupin_2"/>
    <property type="match status" value="1"/>
</dbReference>
<organism evidence="2 3">
    <name type="scientific">Rhodoplanes elegans</name>
    <dbReference type="NCBI Taxonomy" id="29408"/>
    <lineage>
        <taxon>Bacteria</taxon>
        <taxon>Pseudomonadati</taxon>
        <taxon>Pseudomonadota</taxon>
        <taxon>Alphaproteobacteria</taxon>
        <taxon>Hyphomicrobiales</taxon>
        <taxon>Nitrobacteraceae</taxon>
        <taxon>Rhodoplanes</taxon>
    </lineage>
</organism>
<accession>A0A327KNW1</accession>
<comment type="caution">
    <text evidence="2">The sequence shown here is derived from an EMBL/GenBank/DDBJ whole genome shotgun (WGS) entry which is preliminary data.</text>
</comment>
<dbReference type="Proteomes" id="UP000248863">
    <property type="component" value="Unassembled WGS sequence"/>
</dbReference>
<proteinExistence type="predicted"/>
<dbReference type="SUPFAM" id="SSF51182">
    <property type="entry name" value="RmlC-like cupins"/>
    <property type="match status" value="1"/>
</dbReference>